<feature type="compositionally biased region" description="Acidic residues" evidence="4">
    <location>
        <begin position="431"/>
        <end position="443"/>
    </location>
</feature>
<keyword evidence="2" id="KW-0963">Cytoplasm</keyword>
<dbReference type="GO" id="GO:0001725">
    <property type="term" value="C:stress fiber"/>
    <property type="evidence" value="ECO:0007669"/>
    <property type="project" value="TreeGrafter"/>
</dbReference>
<gene>
    <name evidence="6" type="ORF">MELIAE_LOCUS8088</name>
</gene>
<accession>A0A9P0B9V0</accession>
<protein>
    <recommendedName>
        <fullName evidence="5">PDZ domain-containing protein</fullName>
    </recommendedName>
</protein>
<reference evidence="6" key="1">
    <citation type="submission" date="2021-12" db="EMBL/GenBank/DDBJ databases">
        <authorList>
            <person name="King R."/>
        </authorList>
    </citation>
    <scope>NUCLEOTIDE SEQUENCE</scope>
</reference>
<dbReference type="PANTHER" id="PTHR24214">
    <property type="entry name" value="PDZ AND LIM DOMAIN PROTEIN ZASP"/>
    <property type="match status" value="1"/>
</dbReference>
<dbReference type="InterPro" id="IPR036034">
    <property type="entry name" value="PDZ_sf"/>
</dbReference>
<evidence type="ECO:0000313" key="7">
    <source>
        <dbReference type="Proteomes" id="UP001154078"/>
    </source>
</evidence>
<feature type="compositionally biased region" description="Acidic residues" evidence="4">
    <location>
        <begin position="383"/>
        <end position="402"/>
    </location>
</feature>
<evidence type="ECO:0000256" key="2">
    <source>
        <dbReference type="ARBA" id="ARBA00022490"/>
    </source>
</evidence>
<dbReference type="PROSITE" id="PS50106">
    <property type="entry name" value="PDZ"/>
    <property type="match status" value="1"/>
</dbReference>
<dbReference type="GO" id="GO:0030018">
    <property type="term" value="C:Z disc"/>
    <property type="evidence" value="ECO:0007669"/>
    <property type="project" value="TreeGrafter"/>
</dbReference>
<comment type="subcellular location">
    <subcellularLocation>
        <location evidence="1">Cytoplasm</location>
    </subcellularLocation>
</comment>
<dbReference type="SMART" id="SM00228">
    <property type="entry name" value="PDZ"/>
    <property type="match status" value="1"/>
</dbReference>
<keyword evidence="3" id="KW-0440">LIM domain</keyword>
<dbReference type="GO" id="GO:0061061">
    <property type="term" value="P:muscle structure development"/>
    <property type="evidence" value="ECO:0007669"/>
    <property type="project" value="TreeGrafter"/>
</dbReference>
<dbReference type="GO" id="GO:0051371">
    <property type="term" value="F:muscle alpha-actinin binding"/>
    <property type="evidence" value="ECO:0007669"/>
    <property type="project" value="TreeGrafter"/>
</dbReference>
<dbReference type="InterPro" id="IPR050604">
    <property type="entry name" value="PDZ-LIM_domain"/>
</dbReference>
<evidence type="ECO:0000313" key="6">
    <source>
        <dbReference type="EMBL" id="CAH0557345.1"/>
    </source>
</evidence>
<keyword evidence="7" id="KW-1185">Reference proteome</keyword>
<sequence>MAIALKFEKPDNQTQWGFRLVGGADFETPLVVVKVHEKSLAEQLGLEEGDIIVRINNTPTAGLTHIEAHELLLRAGNEFELGIRRGDILYYQQWVNDIQNNVEVSEILKSTLQAEGNHQQLMQLINEGQNTDTKLIETVRTNIEEESSVSENLSGQEKIIDPMKLIKEGKKWSTFLQKPDNPIVISKKEKDEKKSQGAPYRVVIKKQKRRGGPRRVQFEEADVEIKEIESTTVEETTEKHHIEETEKEGTEIQASEIEVELKVTEKEEIDVYIEEGDNAVDDNVECHYEVEEVEETITKVKSETVCESSLSLEEQLIQVQRQLQALSAIPSEIQVTLDAVTQQLAQIVGVNTKSEEEQRNDENNEENGENNEENGENNKKNEEEESIPDNDQAEGDITDEEDNKQNENNETEIKQSETENEKESTQAVEEVVSEEPEDTMTEEEKEAIRIEQEKEAKKQKVNHWNQVWPWSDVTKPVYSINFLKYTPPPKNLDYLQRSEVYKLIHDQEPPVRGISTRMEKIMSEQDYLVRN</sequence>
<feature type="region of interest" description="Disordered" evidence="4">
    <location>
        <begin position="351"/>
        <end position="443"/>
    </location>
</feature>
<evidence type="ECO:0000256" key="1">
    <source>
        <dbReference type="ARBA" id="ARBA00004496"/>
    </source>
</evidence>
<evidence type="ECO:0000256" key="4">
    <source>
        <dbReference type="SAM" id="MobiDB-lite"/>
    </source>
</evidence>
<dbReference type="CDD" id="cd23068">
    <property type="entry name" value="PDZ_ZASP52-like"/>
    <property type="match status" value="1"/>
</dbReference>
<dbReference type="Gene3D" id="2.30.42.10">
    <property type="match status" value="1"/>
</dbReference>
<dbReference type="SUPFAM" id="SSF50156">
    <property type="entry name" value="PDZ domain-like"/>
    <property type="match status" value="1"/>
</dbReference>
<dbReference type="InterPro" id="IPR001478">
    <property type="entry name" value="PDZ"/>
</dbReference>
<dbReference type="GO" id="GO:0003779">
    <property type="term" value="F:actin binding"/>
    <property type="evidence" value="ECO:0007669"/>
    <property type="project" value="TreeGrafter"/>
</dbReference>
<dbReference type="Pfam" id="PF00595">
    <property type="entry name" value="PDZ"/>
    <property type="match status" value="1"/>
</dbReference>
<feature type="compositionally biased region" description="Basic and acidic residues" evidence="4">
    <location>
        <begin position="403"/>
        <end position="424"/>
    </location>
</feature>
<feature type="domain" description="PDZ" evidence="5">
    <location>
        <begin position="4"/>
        <end position="87"/>
    </location>
</feature>
<proteinExistence type="predicted"/>
<dbReference type="PANTHER" id="PTHR24214:SF38">
    <property type="entry name" value="PDZ AND LIM DOMAIN PROTEIN ZASP-RELATED"/>
    <property type="match status" value="1"/>
</dbReference>
<dbReference type="GO" id="GO:0005912">
    <property type="term" value="C:adherens junction"/>
    <property type="evidence" value="ECO:0007669"/>
    <property type="project" value="TreeGrafter"/>
</dbReference>
<dbReference type="Proteomes" id="UP001154078">
    <property type="component" value="Chromosome 5"/>
</dbReference>
<organism evidence="6 7">
    <name type="scientific">Brassicogethes aeneus</name>
    <name type="common">Rape pollen beetle</name>
    <name type="synonym">Meligethes aeneus</name>
    <dbReference type="NCBI Taxonomy" id="1431903"/>
    <lineage>
        <taxon>Eukaryota</taxon>
        <taxon>Metazoa</taxon>
        <taxon>Ecdysozoa</taxon>
        <taxon>Arthropoda</taxon>
        <taxon>Hexapoda</taxon>
        <taxon>Insecta</taxon>
        <taxon>Pterygota</taxon>
        <taxon>Neoptera</taxon>
        <taxon>Endopterygota</taxon>
        <taxon>Coleoptera</taxon>
        <taxon>Polyphaga</taxon>
        <taxon>Cucujiformia</taxon>
        <taxon>Nitidulidae</taxon>
        <taxon>Meligethinae</taxon>
        <taxon>Brassicogethes</taxon>
    </lineage>
</organism>
<evidence type="ECO:0000259" key="5">
    <source>
        <dbReference type="PROSITE" id="PS50106"/>
    </source>
</evidence>
<dbReference type="EMBL" id="OV121136">
    <property type="protein sequence ID" value="CAH0557345.1"/>
    <property type="molecule type" value="Genomic_DNA"/>
</dbReference>
<dbReference type="GO" id="GO:0031941">
    <property type="term" value="C:filamentous actin"/>
    <property type="evidence" value="ECO:0007669"/>
    <property type="project" value="TreeGrafter"/>
</dbReference>
<keyword evidence="3" id="KW-0862">Zinc</keyword>
<dbReference type="AlphaFoldDB" id="A0A9P0B9V0"/>
<name>A0A9P0B9V0_BRAAE</name>
<feature type="compositionally biased region" description="Acidic residues" evidence="4">
    <location>
        <begin position="363"/>
        <end position="375"/>
    </location>
</feature>
<keyword evidence="3" id="KW-0479">Metal-binding</keyword>
<feature type="compositionally biased region" description="Basic and acidic residues" evidence="4">
    <location>
        <begin position="353"/>
        <end position="362"/>
    </location>
</feature>
<evidence type="ECO:0000256" key="3">
    <source>
        <dbReference type="ARBA" id="ARBA00023038"/>
    </source>
</evidence>
<dbReference type="FunFam" id="2.30.42.10:FF:000055">
    <property type="entry name" value="PDZ and LIM domain protein 3"/>
    <property type="match status" value="1"/>
</dbReference>
<dbReference type="GO" id="GO:0030036">
    <property type="term" value="P:actin cytoskeleton organization"/>
    <property type="evidence" value="ECO:0007669"/>
    <property type="project" value="TreeGrafter"/>
</dbReference>